<reference evidence="2" key="2">
    <citation type="submission" date="2017-10" db="EMBL/GenBank/DDBJ databases">
        <title>Ladona fulva Genome sequencing and assembly.</title>
        <authorList>
            <person name="Murali S."/>
            <person name="Richards S."/>
            <person name="Bandaranaike D."/>
            <person name="Bellair M."/>
            <person name="Blankenburg K."/>
            <person name="Chao H."/>
            <person name="Dinh H."/>
            <person name="Doddapaneni H."/>
            <person name="Dugan-Rocha S."/>
            <person name="Elkadiri S."/>
            <person name="Gnanaolivu R."/>
            <person name="Hernandez B."/>
            <person name="Skinner E."/>
            <person name="Javaid M."/>
            <person name="Lee S."/>
            <person name="Li M."/>
            <person name="Ming W."/>
            <person name="Munidasa M."/>
            <person name="Muniz J."/>
            <person name="Nguyen L."/>
            <person name="Hughes D."/>
            <person name="Osuji N."/>
            <person name="Pu L.-L."/>
            <person name="Puazo M."/>
            <person name="Qu C."/>
            <person name="Quiroz J."/>
            <person name="Raj R."/>
            <person name="Weissenberger G."/>
            <person name="Xin Y."/>
            <person name="Zou X."/>
            <person name="Han Y."/>
            <person name="Worley K."/>
            <person name="Muzny D."/>
            <person name="Gibbs R."/>
        </authorList>
    </citation>
    <scope>NUCLEOTIDE SEQUENCE</scope>
    <source>
        <strain evidence="2">Sampled in the wild</strain>
    </source>
</reference>
<dbReference type="Proteomes" id="UP000792457">
    <property type="component" value="Unassembled WGS sequence"/>
</dbReference>
<dbReference type="AlphaFoldDB" id="A0A8K0P1Q8"/>
<evidence type="ECO:0000313" key="3">
    <source>
        <dbReference type="Proteomes" id="UP000792457"/>
    </source>
</evidence>
<organism evidence="2 3">
    <name type="scientific">Ladona fulva</name>
    <name type="common">Scarce chaser dragonfly</name>
    <name type="synonym">Libellula fulva</name>
    <dbReference type="NCBI Taxonomy" id="123851"/>
    <lineage>
        <taxon>Eukaryota</taxon>
        <taxon>Metazoa</taxon>
        <taxon>Ecdysozoa</taxon>
        <taxon>Arthropoda</taxon>
        <taxon>Hexapoda</taxon>
        <taxon>Insecta</taxon>
        <taxon>Pterygota</taxon>
        <taxon>Palaeoptera</taxon>
        <taxon>Odonata</taxon>
        <taxon>Epiprocta</taxon>
        <taxon>Anisoptera</taxon>
        <taxon>Libelluloidea</taxon>
        <taxon>Libellulidae</taxon>
        <taxon>Ladona</taxon>
    </lineage>
</organism>
<sequence>IDAYWISKGFYQCVNKFQEGLPNLIDCTKGLLEKEDGTLFSSTREEVLKHLNNINEETADVIANKAIEMWQQHGSALTPGVGPDSMKAHSMLHRSKPSYTSL</sequence>
<reference evidence="2" key="1">
    <citation type="submission" date="2013-04" db="EMBL/GenBank/DDBJ databases">
        <authorList>
            <person name="Qu J."/>
            <person name="Murali S.C."/>
            <person name="Bandaranaike D."/>
            <person name="Bellair M."/>
            <person name="Blankenburg K."/>
            <person name="Chao H."/>
            <person name="Dinh H."/>
            <person name="Doddapaneni H."/>
            <person name="Downs B."/>
            <person name="Dugan-Rocha S."/>
            <person name="Elkadiri S."/>
            <person name="Gnanaolivu R.D."/>
            <person name="Hernandez B."/>
            <person name="Javaid M."/>
            <person name="Jayaseelan J.C."/>
            <person name="Lee S."/>
            <person name="Li M."/>
            <person name="Ming W."/>
            <person name="Munidasa M."/>
            <person name="Muniz J."/>
            <person name="Nguyen L."/>
            <person name="Ongeri F."/>
            <person name="Osuji N."/>
            <person name="Pu L.-L."/>
            <person name="Puazo M."/>
            <person name="Qu C."/>
            <person name="Quiroz J."/>
            <person name="Raj R."/>
            <person name="Weissenberger G."/>
            <person name="Xin Y."/>
            <person name="Zou X."/>
            <person name="Han Y."/>
            <person name="Richards S."/>
            <person name="Worley K."/>
            <person name="Muzny D."/>
            <person name="Gibbs R."/>
        </authorList>
    </citation>
    <scope>NUCLEOTIDE SEQUENCE</scope>
    <source>
        <strain evidence="2">Sampled in the wild</strain>
    </source>
</reference>
<dbReference type="OrthoDB" id="18718at2759"/>
<feature type="non-terminal residue" evidence="2">
    <location>
        <position position="1"/>
    </location>
</feature>
<dbReference type="EMBL" id="KZ308347">
    <property type="protein sequence ID" value="KAG8227899.1"/>
    <property type="molecule type" value="Genomic_DNA"/>
</dbReference>
<gene>
    <name evidence="2" type="ORF">J437_LFUL008214</name>
</gene>
<comment type="caution">
    <text evidence="2">The sequence shown here is derived from an EMBL/GenBank/DDBJ whole genome shotgun (WGS) entry which is preliminary data.</text>
</comment>
<proteinExistence type="predicted"/>
<evidence type="ECO:0000313" key="2">
    <source>
        <dbReference type="EMBL" id="KAG8227899.1"/>
    </source>
</evidence>
<keyword evidence="3" id="KW-1185">Reference proteome</keyword>
<evidence type="ECO:0000256" key="1">
    <source>
        <dbReference type="SAM" id="MobiDB-lite"/>
    </source>
</evidence>
<name>A0A8K0P1Q8_LADFU</name>
<accession>A0A8K0P1Q8</accession>
<feature type="region of interest" description="Disordered" evidence="1">
    <location>
        <begin position="78"/>
        <end position="102"/>
    </location>
</feature>
<protein>
    <submittedName>
        <fullName evidence="2">Uncharacterized protein</fullName>
    </submittedName>
</protein>